<proteinExistence type="predicted"/>
<comment type="subunit">
    <text evidence="2">DNA polymerase III contains a core (composed of alpha, epsilon and theta chains) that associates with a tau subunit. This core dimerizes to form the POLIII' complex. PolIII' associates with the gamma complex (composed of gamma, delta, delta', psi and chi chains) and with the beta chain to form the complete DNA polymerase III complex.</text>
</comment>
<feature type="domain" description="Exonuclease" evidence="4">
    <location>
        <begin position="71"/>
        <end position="239"/>
    </location>
</feature>
<dbReference type="Proteomes" id="UP000248856">
    <property type="component" value="Unassembled WGS sequence"/>
</dbReference>
<evidence type="ECO:0000256" key="1">
    <source>
        <dbReference type="ARBA" id="ARBA00025483"/>
    </source>
</evidence>
<dbReference type="FunFam" id="3.30.420.10:FF:000045">
    <property type="entry name" value="3'-5' exonuclease DinG"/>
    <property type="match status" value="1"/>
</dbReference>
<dbReference type="PANTHER" id="PTHR30231:SF37">
    <property type="entry name" value="EXODEOXYRIBONUCLEASE 10"/>
    <property type="match status" value="1"/>
</dbReference>
<sequence>MALLLEGNDGNNKGGHPRTFGKPPPAAASIVVFCYATTHPVAPFAQKRRPAGAAGRQGGGTTIPRMSSASCIAVIDFETTGMVPAQGARATEVAIVLVDREGRAVDRFQSLMKTGAWLPPFIVQLTGITPAMLETARPADAVMREAARFVGDAPMVAHNAAFDSRFWQAELALAGQPAPHAFACTVLLSRRLYPEAPSHQLGRIVDHLGLPRAARAHRALADAEMAAALLGRIQHDLRTRHGIADPGHDLLGALQRCARKGMDQWLARHAMAQRPLPGLATAERPSAP</sequence>
<dbReference type="InterPro" id="IPR012337">
    <property type="entry name" value="RNaseH-like_sf"/>
</dbReference>
<dbReference type="Gene3D" id="3.30.420.10">
    <property type="entry name" value="Ribonuclease H-like superfamily/Ribonuclease H"/>
    <property type="match status" value="1"/>
</dbReference>
<dbReference type="AlphaFoldDB" id="A0A328YX11"/>
<comment type="caution">
    <text evidence="5">The sequence shown here is derived from an EMBL/GenBank/DDBJ whole genome shotgun (WGS) entry which is preliminary data.</text>
</comment>
<dbReference type="InterPro" id="IPR036397">
    <property type="entry name" value="RNaseH_sf"/>
</dbReference>
<dbReference type="Pfam" id="PF00929">
    <property type="entry name" value="RNase_T"/>
    <property type="match status" value="1"/>
</dbReference>
<evidence type="ECO:0000259" key="4">
    <source>
        <dbReference type="SMART" id="SM00479"/>
    </source>
</evidence>
<dbReference type="GO" id="GO:0045004">
    <property type="term" value="P:DNA replication proofreading"/>
    <property type="evidence" value="ECO:0007669"/>
    <property type="project" value="TreeGrafter"/>
</dbReference>
<feature type="region of interest" description="Disordered" evidence="3">
    <location>
        <begin position="1"/>
        <end position="21"/>
    </location>
</feature>
<organism evidence="5 6">
    <name type="scientific">Paracidovorax anthurii</name>
    <dbReference type="NCBI Taxonomy" id="78229"/>
    <lineage>
        <taxon>Bacteria</taxon>
        <taxon>Pseudomonadati</taxon>
        <taxon>Pseudomonadota</taxon>
        <taxon>Betaproteobacteria</taxon>
        <taxon>Burkholderiales</taxon>
        <taxon>Comamonadaceae</taxon>
        <taxon>Paracidovorax</taxon>
    </lineage>
</organism>
<dbReference type="PANTHER" id="PTHR30231">
    <property type="entry name" value="DNA POLYMERASE III SUBUNIT EPSILON"/>
    <property type="match status" value="1"/>
</dbReference>
<evidence type="ECO:0000256" key="2">
    <source>
        <dbReference type="ARBA" id="ARBA00026073"/>
    </source>
</evidence>
<keyword evidence="6" id="KW-1185">Reference proteome</keyword>
<comment type="function">
    <text evidence="1">DNA polymerase III is a complex, multichain enzyme responsible for most of the replicative synthesis in bacteria. The epsilon subunit contain the editing function and is a proofreading 3'-5' exonuclease.</text>
</comment>
<name>A0A328YX11_9BURK</name>
<dbReference type="GO" id="GO:0003676">
    <property type="term" value="F:nucleic acid binding"/>
    <property type="evidence" value="ECO:0007669"/>
    <property type="project" value="InterPro"/>
</dbReference>
<dbReference type="InterPro" id="IPR013520">
    <property type="entry name" value="Ribonucl_H"/>
</dbReference>
<dbReference type="SMART" id="SM00479">
    <property type="entry name" value="EXOIII"/>
    <property type="match status" value="1"/>
</dbReference>
<dbReference type="CDD" id="cd06127">
    <property type="entry name" value="DEDDh"/>
    <property type="match status" value="1"/>
</dbReference>
<reference evidence="5 6" key="1">
    <citation type="submission" date="2018-06" db="EMBL/GenBank/DDBJ databases">
        <title>Genomic Encyclopedia of Archaeal and Bacterial Type Strains, Phase II (KMG-II): from individual species to whole genera.</title>
        <authorList>
            <person name="Goeker M."/>
        </authorList>
    </citation>
    <scope>NUCLEOTIDE SEQUENCE [LARGE SCALE GENOMIC DNA]</scope>
    <source>
        <strain evidence="5 6">CFPB 3232</strain>
    </source>
</reference>
<dbReference type="EMBL" id="QLTA01000035">
    <property type="protein sequence ID" value="RAR77683.1"/>
    <property type="molecule type" value="Genomic_DNA"/>
</dbReference>
<accession>A0A328YX11</accession>
<evidence type="ECO:0000256" key="3">
    <source>
        <dbReference type="SAM" id="MobiDB-lite"/>
    </source>
</evidence>
<gene>
    <name evidence="5" type="ORF">AX018_103521</name>
</gene>
<dbReference type="SUPFAM" id="SSF53098">
    <property type="entry name" value="Ribonuclease H-like"/>
    <property type="match status" value="1"/>
</dbReference>
<dbReference type="GO" id="GO:0008408">
    <property type="term" value="F:3'-5' exonuclease activity"/>
    <property type="evidence" value="ECO:0007669"/>
    <property type="project" value="TreeGrafter"/>
</dbReference>
<protein>
    <submittedName>
        <fullName evidence="5">DNA polymerase-3 subunit epsilon</fullName>
    </submittedName>
</protein>
<evidence type="ECO:0000313" key="5">
    <source>
        <dbReference type="EMBL" id="RAR77683.1"/>
    </source>
</evidence>
<evidence type="ECO:0000313" key="6">
    <source>
        <dbReference type="Proteomes" id="UP000248856"/>
    </source>
</evidence>
<dbReference type="GO" id="GO:0005829">
    <property type="term" value="C:cytosol"/>
    <property type="evidence" value="ECO:0007669"/>
    <property type="project" value="TreeGrafter"/>
</dbReference>